<dbReference type="InterPro" id="IPR029030">
    <property type="entry name" value="Caspase-like_dom_sf"/>
</dbReference>
<dbReference type="PANTHER" id="PTHR22576:SF41">
    <property type="entry name" value="CASPASE 14, APOPTOSIS-RELATED CYSTEINE PEPTIDASE"/>
    <property type="match status" value="1"/>
</dbReference>
<protein>
    <recommendedName>
        <fullName evidence="2">Caspase family p10 domain-containing protein</fullName>
    </recommendedName>
</protein>
<name>A0A7R8Z3V4_TIMDO</name>
<dbReference type="GO" id="GO:0004197">
    <property type="term" value="F:cysteine-type endopeptidase activity"/>
    <property type="evidence" value="ECO:0007669"/>
    <property type="project" value="InterPro"/>
</dbReference>
<organism evidence="3">
    <name type="scientific">Timema douglasi</name>
    <name type="common">Walking stick</name>
    <dbReference type="NCBI Taxonomy" id="61478"/>
    <lineage>
        <taxon>Eukaryota</taxon>
        <taxon>Metazoa</taxon>
        <taxon>Ecdysozoa</taxon>
        <taxon>Arthropoda</taxon>
        <taxon>Hexapoda</taxon>
        <taxon>Insecta</taxon>
        <taxon>Pterygota</taxon>
        <taxon>Neoptera</taxon>
        <taxon>Polyneoptera</taxon>
        <taxon>Phasmatodea</taxon>
        <taxon>Timematodea</taxon>
        <taxon>Timematoidea</taxon>
        <taxon>Timematidae</taxon>
        <taxon>Timema</taxon>
    </lineage>
</organism>
<dbReference type="InterPro" id="IPR052039">
    <property type="entry name" value="Caspase-related_regulators"/>
</dbReference>
<dbReference type="InterPro" id="IPR015917">
    <property type="entry name" value="Pept_C14A"/>
</dbReference>
<dbReference type="SMART" id="SM00115">
    <property type="entry name" value="CASc"/>
    <property type="match status" value="1"/>
</dbReference>
<reference evidence="3" key="1">
    <citation type="submission" date="2020-11" db="EMBL/GenBank/DDBJ databases">
        <authorList>
            <person name="Tran Van P."/>
        </authorList>
    </citation>
    <scope>NUCLEOTIDE SEQUENCE</scope>
</reference>
<dbReference type="Pfam" id="PF00656">
    <property type="entry name" value="Peptidase_C14"/>
    <property type="match status" value="1"/>
</dbReference>
<dbReference type="GO" id="GO:0006508">
    <property type="term" value="P:proteolysis"/>
    <property type="evidence" value="ECO:0007669"/>
    <property type="project" value="InterPro"/>
</dbReference>
<gene>
    <name evidence="3" type="ORF">TDIB3V08_LOCUS1473</name>
</gene>
<dbReference type="PANTHER" id="PTHR22576">
    <property type="entry name" value="MUCOSA ASSOCIATED LYMPHOID TISSUE LYMPHOMA TRANSLOCATION PROTEIN 1/PARACASPASE"/>
    <property type="match status" value="1"/>
</dbReference>
<dbReference type="Gene3D" id="3.40.50.1460">
    <property type="match status" value="1"/>
</dbReference>
<feature type="domain" description="Caspase family p10" evidence="2">
    <location>
        <begin position="46"/>
        <end position="141"/>
    </location>
</feature>
<evidence type="ECO:0000313" key="3">
    <source>
        <dbReference type="EMBL" id="CAD7195067.1"/>
    </source>
</evidence>
<sequence length="143" mass="16265">MCKLNVNKCFYEETPFLACRGTNVDDGLLVTDSDARSRDVTDAYTTGYFIPSQADIMVAYSTVEGYYSWRNPISGSWFVQALCDELKTNGTKRDLLTLLTFVCRRVALDYQSVVPSNYDMDNKKQVPTITSTLTRLVFFHSRP</sequence>
<accession>A0A7R8Z3V4</accession>
<evidence type="ECO:0000259" key="2">
    <source>
        <dbReference type="PROSITE" id="PS50207"/>
    </source>
</evidence>
<dbReference type="SUPFAM" id="SSF52129">
    <property type="entry name" value="Caspase-like"/>
    <property type="match status" value="1"/>
</dbReference>
<dbReference type="AlphaFoldDB" id="A0A7R8Z3V4"/>
<dbReference type="EMBL" id="OA564642">
    <property type="protein sequence ID" value="CAD7195067.1"/>
    <property type="molecule type" value="Genomic_DNA"/>
</dbReference>
<comment type="similarity">
    <text evidence="1">Belongs to the peptidase C14A family.</text>
</comment>
<evidence type="ECO:0000256" key="1">
    <source>
        <dbReference type="ARBA" id="ARBA00010134"/>
    </source>
</evidence>
<dbReference type="PROSITE" id="PS50207">
    <property type="entry name" value="CASPASE_P10"/>
    <property type="match status" value="1"/>
</dbReference>
<dbReference type="InterPro" id="IPR002138">
    <property type="entry name" value="Pept_C14_p10"/>
</dbReference>
<dbReference type="InterPro" id="IPR011600">
    <property type="entry name" value="Pept_C14_caspase"/>
</dbReference>
<proteinExistence type="inferred from homology"/>